<dbReference type="RefSeq" id="WP_166163717.1">
    <property type="nucleotide sequence ID" value="NZ_CP049740.1"/>
</dbReference>
<organism evidence="1 2">
    <name type="scientific">Jeotgalibaca arthritidis</name>
    <dbReference type="NCBI Taxonomy" id="1868794"/>
    <lineage>
        <taxon>Bacteria</taxon>
        <taxon>Bacillati</taxon>
        <taxon>Bacillota</taxon>
        <taxon>Bacilli</taxon>
        <taxon>Lactobacillales</taxon>
        <taxon>Carnobacteriaceae</taxon>
        <taxon>Jeotgalibaca</taxon>
    </lineage>
</organism>
<name>A0A6G7KCC6_9LACT</name>
<protein>
    <recommendedName>
        <fullName evidence="3">DUF4825 domain-containing protein</fullName>
    </recommendedName>
</protein>
<evidence type="ECO:0000313" key="1">
    <source>
        <dbReference type="EMBL" id="QII82906.1"/>
    </source>
</evidence>
<sequence>MKIKILVSLLLLFLITSSWLIYRENPNNSYRAPGTSASAHEIRIDDQYYVNSISATYSSIIFDDNDGHYKSFTDLLVRLNWADNYIVASYLVELNSKELNYLILNKDTHEVTTYLTINDFKTAMAEKDINLNLKRKHEFDWF</sequence>
<proteinExistence type="predicted"/>
<gene>
    <name evidence="1" type="ORF">G7057_10930</name>
</gene>
<reference evidence="1 2" key="1">
    <citation type="journal article" date="2017" name="Int. J. Syst. Evol. Microbiol.">
        <title>Jeotgalibaca porci sp. nov. and Jeotgalibaca arthritidis sp. nov., isolated from pigs, and emended description of the genus Jeotgalibaca.</title>
        <authorList>
            <person name="Zamora L."/>
            <person name="Perez-Sancho M."/>
            <person name="Dominguez L."/>
            <person name="Fernandez-Garayzabal J.F."/>
            <person name="Vela A.I."/>
        </authorList>
    </citation>
    <scope>NUCLEOTIDE SEQUENCE [LARGE SCALE GENOMIC DNA]</scope>
    <source>
        <strain evidence="1 2">CECT 9157</strain>
    </source>
</reference>
<dbReference type="Proteomes" id="UP000501451">
    <property type="component" value="Chromosome"/>
</dbReference>
<evidence type="ECO:0000313" key="2">
    <source>
        <dbReference type="Proteomes" id="UP000501451"/>
    </source>
</evidence>
<dbReference type="EMBL" id="CP049740">
    <property type="protein sequence ID" value="QII82906.1"/>
    <property type="molecule type" value="Genomic_DNA"/>
</dbReference>
<accession>A0A6G7KCC6</accession>
<dbReference type="AlphaFoldDB" id="A0A6G7KCC6"/>
<dbReference type="KEGG" id="jar:G7057_10930"/>
<evidence type="ECO:0008006" key="3">
    <source>
        <dbReference type="Google" id="ProtNLM"/>
    </source>
</evidence>
<keyword evidence="2" id="KW-1185">Reference proteome</keyword>